<dbReference type="GO" id="GO:0003723">
    <property type="term" value="F:RNA binding"/>
    <property type="evidence" value="ECO:0007669"/>
    <property type="project" value="UniProtKB-UniRule"/>
</dbReference>
<keyword evidence="7" id="KW-1185">Reference proteome</keyword>
<comment type="caution">
    <text evidence="6">The sequence shown here is derived from an EMBL/GenBank/DDBJ whole genome shotgun (WGS) entry which is preliminary data.</text>
</comment>
<organism evidence="6 7">
    <name type="scientific">Coemansia biformis</name>
    <dbReference type="NCBI Taxonomy" id="1286918"/>
    <lineage>
        <taxon>Eukaryota</taxon>
        <taxon>Fungi</taxon>
        <taxon>Fungi incertae sedis</taxon>
        <taxon>Zoopagomycota</taxon>
        <taxon>Kickxellomycotina</taxon>
        <taxon>Kickxellomycetes</taxon>
        <taxon>Kickxellales</taxon>
        <taxon>Kickxellaceae</taxon>
        <taxon>Coemansia</taxon>
    </lineage>
</organism>
<evidence type="ECO:0000256" key="3">
    <source>
        <dbReference type="SAM" id="MobiDB-lite"/>
    </source>
</evidence>
<accession>A0A9W7YIL3</accession>
<feature type="region of interest" description="Disordered" evidence="3">
    <location>
        <begin position="321"/>
        <end position="361"/>
    </location>
</feature>
<evidence type="ECO:0000313" key="6">
    <source>
        <dbReference type="EMBL" id="KAJ1735407.1"/>
    </source>
</evidence>
<feature type="region of interest" description="Disordered" evidence="3">
    <location>
        <begin position="527"/>
        <end position="615"/>
    </location>
</feature>
<dbReference type="AlphaFoldDB" id="A0A9W7YIL3"/>
<dbReference type="PROSITE" id="PS51939">
    <property type="entry name" value="XRRM"/>
    <property type="match status" value="1"/>
</dbReference>
<sequence length="615" mass="65477">MAAESAGRPEEQEAKSRGKPKGRPAPVPESYTTLLAGIVAKGVADSDALEANEDQTAIRRKGPFVESDEWFWCTVHVKGLPYGKECEGLIEDLTEYFVKTVGDVATLRLRRNPRTKAFKGNALVEFTTEALAEAAVAAGESLEFEMYKLEPALLTAYHDEKLAADEFIQPELQKPGGSYPTYEVWCAAHGHELPVPLDSEKKRKMGSSSSSSSSEPEVVPGVLVSFSGVAGEVGISQLKEAFGALGEVKYIEHEQGAAEGIMRFKEPVAQEVVEKSADGVALGEGVSLALAVVDEEAQKAFFECMHTAAAAAVVAATAGTGASTPGTSLDDRSVGPLSPLDRLRPPELSSLGDRSPTRPARTMVHEPSLDMYVFDYIKRRGYHQTALCLANECKGLPLVIAADDPQLGILQGQSPHGARAPPVPSSASPTTSDTTGPASASAAAAPPPTYLRVPSIILPYNSLNGLLFDWWIVFLQVYAASWNLLQAAGVLDGARMYVQHQAQAQAQHQAQHQAQRLPSTAALNANGKRAARDVPLADGANPPKRGRLAGEQSPQSAALAERYALSDDMDPRRLADQQSIPPTRGDGMPTIPRGPGVNIGPGGAHMLSEDYSNYL</sequence>
<reference evidence="6" key="1">
    <citation type="submission" date="2022-07" db="EMBL/GenBank/DDBJ databases">
        <title>Phylogenomic reconstructions and comparative analyses of Kickxellomycotina fungi.</title>
        <authorList>
            <person name="Reynolds N.K."/>
            <person name="Stajich J.E."/>
            <person name="Barry K."/>
            <person name="Grigoriev I.V."/>
            <person name="Crous P."/>
            <person name="Smith M.E."/>
        </authorList>
    </citation>
    <scope>NUCLEOTIDE SEQUENCE</scope>
    <source>
        <strain evidence="6">BCRC 34381</strain>
    </source>
</reference>
<dbReference type="Proteomes" id="UP001143981">
    <property type="component" value="Unassembled WGS sequence"/>
</dbReference>
<evidence type="ECO:0000259" key="4">
    <source>
        <dbReference type="PROSITE" id="PS50102"/>
    </source>
</evidence>
<dbReference type="SUPFAM" id="SSF54928">
    <property type="entry name" value="RNA-binding domain, RBD"/>
    <property type="match status" value="1"/>
</dbReference>
<evidence type="ECO:0008006" key="8">
    <source>
        <dbReference type="Google" id="ProtNLM"/>
    </source>
</evidence>
<dbReference type="InterPro" id="IPR014886">
    <property type="entry name" value="La_xRRM"/>
</dbReference>
<dbReference type="OrthoDB" id="5600002at2759"/>
<proteinExistence type="predicted"/>
<dbReference type="EMBL" id="JANBOI010000028">
    <property type="protein sequence ID" value="KAJ1735407.1"/>
    <property type="molecule type" value="Genomic_DNA"/>
</dbReference>
<dbReference type="Pfam" id="PF08777">
    <property type="entry name" value="RRM_3"/>
    <property type="match status" value="1"/>
</dbReference>
<dbReference type="InterPro" id="IPR035979">
    <property type="entry name" value="RBD_domain_sf"/>
</dbReference>
<dbReference type="CDD" id="cd12291">
    <property type="entry name" value="RRM1_La"/>
    <property type="match status" value="1"/>
</dbReference>
<dbReference type="InterPro" id="IPR000504">
    <property type="entry name" value="RRM_dom"/>
</dbReference>
<keyword evidence="1 2" id="KW-0694">RNA-binding</keyword>
<dbReference type="InterPro" id="IPR012677">
    <property type="entry name" value="Nucleotide-bd_a/b_plait_sf"/>
</dbReference>
<feature type="domain" description="XRRM" evidence="5">
    <location>
        <begin position="217"/>
        <end position="334"/>
    </location>
</feature>
<gene>
    <name evidence="6" type="ORF">LPJ61_000571</name>
</gene>
<name>A0A9W7YIL3_9FUNG</name>
<feature type="region of interest" description="Disordered" evidence="3">
    <location>
        <begin position="410"/>
        <end position="446"/>
    </location>
</feature>
<feature type="compositionally biased region" description="Basic and acidic residues" evidence="3">
    <location>
        <begin position="7"/>
        <end position="16"/>
    </location>
</feature>
<feature type="domain" description="RRM" evidence="4">
    <location>
        <begin position="73"/>
        <end position="149"/>
    </location>
</feature>
<evidence type="ECO:0000256" key="2">
    <source>
        <dbReference type="PROSITE-ProRule" id="PRU00176"/>
    </source>
</evidence>
<dbReference type="Gene3D" id="3.30.70.330">
    <property type="match status" value="2"/>
</dbReference>
<evidence type="ECO:0000259" key="5">
    <source>
        <dbReference type="PROSITE" id="PS51939"/>
    </source>
</evidence>
<feature type="region of interest" description="Disordered" evidence="3">
    <location>
        <begin position="1"/>
        <end position="29"/>
    </location>
</feature>
<evidence type="ECO:0000313" key="7">
    <source>
        <dbReference type="Proteomes" id="UP001143981"/>
    </source>
</evidence>
<dbReference type="PROSITE" id="PS50102">
    <property type="entry name" value="RRM"/>
    <property type="match status" value="1"/>
</dbReference>
<feature type="region of interest" description="Disordered" evidence="3">
    <location>
        <begin position="196"/>
        <end position="217"/>
    </location>
</feature>
<dbReference type="SMART" id="SM00360">
    <property type="entry name" value="RRM"/>
    <property type="match status" value="1"/>
</dbReference>
<dbReference type="Pfam" id="PF00076">
    <property type="entry name" value="RRM_1"/>
    <property type="match status" value="1"/>
</dbReference>
<feature type="non-terminal residue" evidence="6">
    <location>
        <position position="615"/>
    </location>
</feature>
<dbReference type="InterPro" id="IPR006594">
    <property type="entry name" value="LisH"/>
</dbReference>
<feature type="compositionally biased region" description="Low complexity" evidence="3">
    <location>
        <begin position="425"/>
        <end position="444"/>
    </location>
</feature>
<dbReference type="PROSITE" id="PS50896">
    <property type="entry name" value="LISH"/>
    <property type="match status" value="1"/>
</dbReference>
<dbReference type="GO" id="GO:1990904">
    <property type="term" value="C:ribonucleoprotein complex"/>
    <property type="evidence" value="ECO:0007669"/>
    <property type="project" value="UniProtKB-UniRule"/>
</dbReference>
<protein>
    <recommendedName>
        <fullName evidence="8">RRM domain-containing protein</fullName>
    </recommendedName>
</protein>
<evidence type="ECO:0000256" key="1">
    <source>
        <dbReference type="ARBA" id="ARBA00022884"/>
    </source>
</evidence>